<dbReference type="Gene3D" id="1.25.40.10">
    <property type="entry name" value="Tetratricopeptide repeat domain"/>
    <property type="match status" value="1"/>
</dbReference>
<evidence type="ECO:0000313" key="3">
    <source>
        <dbReference type="EMBL" id="SNB74898.1"/>
    </source>
</evidence>
<protein>
    <submittedName>
        <fullName evidence="3">Uncharacterized protein</fullName>
    </submittedName>
</protein>
<keyword evidence="1" id="KW-0802">TPR repeat</keyword>
<dbReference type="SUPFAM" id="SSF48452">
    <property type="entry name" value="TPR-like"/>
    <property type="match status" value="1"/>
</dbReference>
<feature type="chain" id="PRO_5013166050" evidence="2">
    <location>
        <begin position="19"/>
        <end position="186"/>
    </location>
</feature>
<organism evidence="3 4">
    <name type="scientific">Rhodoblastus acidophilus</name>
    <name type="common">Rhodopseudomonas acidophila</name>
    <dbReference type="NCBI Taxonomy" id="1074"/>
    <lineage>
        <taxon>Bacteria</taxon>
        <taxon>Pseudomonadati</taxon>
        <taxon>Pseudomonadota</taxon>
        <taxon>Alphaproteobacteria</taxon>
        <taxon>Hyphomicrobiales</taxon>
        <taxon>Rhodoblastaceae</taxon>
        <taxon>Rhodoblastus</taxon>
    </lineage>
</organism>
<dbReference type="EMBL" id="FYDG01000006">
    <property type="protein sequence ID" value="SNB74898.1"/>
    <property type="molecule type" value="Genomic_DNA"/>
</dbReference>
<name>A0A212RQQ9_RHOAC</name>
<dbReference type="RefSeq" id="WP_088521156.1">
    <property type="nucleotide sequence ID" value="NZ_FYDG01000006.1"/>
</dbReference>
<dbReference type="Proteomes" id="UP000198418">
    <property type="component" value="Unassembled WGS sequence"/>
</dbReference>
<feature type="repeat" description="TPR" evidence="1">
    <location>
        <begin position="134"/>
        <end position="167"/>
    </location>
</feature>
<evidence type="ECO:0000256" key="2">
    <source>
        <dbReference type="SAM" id="SignalP"/>
    </source>
</evidence>
<evidence type="ECO:0000313" key="4">
    <source>
        <dbReference type="Proteomes" id="UP000198418"/>
    </source>
</evidence>
<sequence>MKRLLAFCLALGLGVAQAGVQAGVPVREKLIDGLFDRLRQAEDAETAAQVRAMIGAIWSHSGSPTADLLMTRAESALRAAKGEVAVKLLEKIVLLYPEWGQAWRRRAQSAVATGDTEGAVLDLGKALSVEPRDFLAMRQLSELLREAAKKREALDLLRRAAEIDPQDPELAHDVEELSREVDGRGI</sequence>
<dbReference type="InterPro" id="IPR011990">
    <property type="entry name" value="TPR-like_helical_dom_sf"/>
</dbReference>
<dbReference type="InterPro" id="IPR019734">
    <property type="entry name" value="TPR_rpt"/>
</dbReference>
<feature type="signal peptide" evidence="2">
    <location>
        <begin position="1"/>
        <end position="18"/>
    </location>
</feature>
<gene>
    <name evidence="3" type="ORF">SAMN06265338_106147</name>
</gene>
<keyword evidence="4" id="KW-1185">Reference proteome</keyword>
<proteinExistence type="predicted"/>
<dbReference type="AlphaFoldDB" id="A0A212RQQ9"/>
<reference evidence="4" key="1">
    <citation type="submission" date="2017-06" db="EMBL/GenBank/DDBJ databases">
        <authorList>
            <person name="Varghese N."/>
            <person name="Submissions S."/>
        </authorList>
    </citation>
    <scope>NUCLEOTIDE SEQUENCE [LARGE SCALE GENOMIC DNA]</scope>
    <source>
        <strain evidence="4">DSM 137</strain>
    </source>
</reference>
<dbReference type="SMART" id="SM00028">
    <property type="entry name" value="TPR"/>
    <property type="match status" value="2"/>
</dbReference>
<accession>A0A212RQQ9</accession>
<dbReference type="PROSITE" id="PS50005">
    <property type="entry name" value="TPR"/>
    <property type="match status" value="1"/>
</dbReference>
<dbReference type="OrthoDB" id="9815010at2"/>
<keyword evidence="2" id="KW-0732">Signal</keyword>
<evidence type="ECO:0000256" key="1">
    <source>
        <dbReference type="PROSITE-ProRule" id="PRU00339"/>
    </source>
</evidence>